<keyword evidence="3" id="KW-1003">Cell membrane</keyword>
<evidence type="ECO:0000256" key="5">
    <source>
        <dbReference type="ARBA" id="ARBA00023136"/>
    </source>
</evidence>
<keyword evidence="6" id="KW-0675">Receptor</keyword>
<protein>
    <recommendedName>
        <fullName evidence="9">GDNF/GAS1 domain-containing protein</fullName>
    </recommendedName>
</protein>
<dbReference type="SUPFAM" id="SSF110035">
    <property type="entry name" value="GDNF receptor-like"/>
    <property type="match status" value="1"/>
</dbReference>
<dbReference type="InterPro" id="IPR037193">
    <property type="entry name" value="GDNF_alpha"/>
</dbReference>
<dbReference type="SMART" id="SM00907">
    <property type="entry name" value="GDNF"/>
    <property type="match status" value="3"/>
</dbReference>
<dbReference type="PANTHER" id="PTHR10269">
    <property type="entry name" value="GDNF RECEPTOR ALPHA"/>
    <property type="match status" value="1"/>
</dbReference>
<organism evidence="10 11">
    <name type="scientific">Gadus morhua</name>
    <name type="common">Atlantic cod</name>
    <dbReference type="NCBI Taxonomy" id="8049"/>
    <lineage>
        <taxon>Eukaryota</taxon>
        <taxon>Metazoa</taxon>
        <taxon>Chordata</taxon>
        <taxon>Craniata</taxon>
        <taxon>Vertebrata</taxon>
        <taxon>Euteleostomi</taxon>
        <taxon>Actinopterygii</taxon>
        <taxon>Neopterygii</taxon>
        <taxon>Teleostei</taxon>
        <taxon>Neoteleostei</taxon>
        <taxon>Acanthomorphata</taxon>
        <taxon>Zeiogadaria</taxon>
        <taxon>Gadariae</taxon>
        <taxon>Gadiformes</taxon>
        <taxon>Gadoidei</taxon>
        <taxon>Gadidae</taxon>
        <taxon>Gadus</taxon>
    </lineage>
</organism>
<dbReference type="GO" id="GO:0038023">
    <property type="term" value="F:signaling receptor activity"/>
    <property type="evidence" value="ECO:0007669"/>
    <property type="project" value="InterPro"/>
</dbReference>
<keyword evidence="4" id="KW-0732">Signal</keyword>
<comment type="subcellular location">
    <subcellularLocation>
        <location evidence="1">Cell membrane</location>
    </subcellularLocation>
</comment>
<sequence>MLLTSCPTHYLPLPTTSPAAGPGSALAPAPLDCGVAEQGCLQQEPCAVLYRLLEYCVAEEAVAPLGADARWECLEAQHALQQYRPLQACKCQRGSRREEHCLKVYWTVRFSAYEEYEVSPYEELELNLVRNVEMSHMASIMSASSHAVDGQNQCLKAAQDCGLFEKCGSLRSEYVVACTKRATGSDSGCNRQKCHRALRRFLERVPDEYSFALLFCPCSDPLCGERRRKTIVPSCSFEESARSGEERAEKPNCLSLQTYCYKDQLCRSRFADFQRNCQPSSLSPSGCGQESRARCLQAYKGLIGTIMTPNYISNSSTEVSQWCTCEASGNEWQDCQQILNMFSSNTCLRNAISSMGVEVGGGGSPVDSTPPPPASRPPPPPPVIQEQPRVSVQTLQDFTRFESSEDKQKEEEEESQDLNIIPPFSEKDPGMESGARGSHRGAASTPGPLLPLLLWLALWSLSLSPQ</sequence>
<dbReference type="InterPro" id="IPR016017">
    <property type="entry name" value="GDNF/GAS1"/>
</dbReference>
<feature type="region of interest" description="Disordered" evidence="8">
    <location>
        <begin position="358"/>
        <end position="446"/>
    </location>
</feature>
<dbReference type="GO" id="GO:0007399">
    <property type="term" value="P:nervous system development"/>
    <property type="evidence" value="ECO:0007669"/>
    <property type="project" value="TreeGrafter"/>
</dbReference>
<dbReference type="GO" id="GO:0007169">
    <property type="term" value="P:cell surface receptor protein tyrosine kinase signaling pathway"/>
    <property type="evidence" value="ECO:0007669"/>
    <property type="project" value="UniProtKB-ARBA"/>
</dbReference>
<proteinExistence type="inferred from homology"/>
<dbReference type="PRINTS" id="PR01316">
    <property type="entry name" value="GDNFRECEPTOR"/>
</dbReference>
<dbReference type="GO" id="GO:0009897">
    <property type="term" value="C:external side of plasma membrane"/>
    <property type="evidence" value="ECO:0007669"/>
    <property type="project" value="TreeGrafter"/>
</dbReference>
<dbReference type="Pfam" id="PF02351">
    <property type="entry name" value="GDNF"/>
    <property type="match status" value="2"/>
</dbReference>
<evidence type="ECO:0000313" key="11">
    <source>
        <dbReference type="Proteomes" id="UP000694546"/>
    </source>
</evidence>
<evidence type="ECO:0000256" key="4">
    <source>
        <dbReference type="ARBA" id="ARBA00022729"/>
    </source>
</evidence>
<dbReference type="PANTHER" id="PTHR10269:SF15">
    <property type="entry name" value="GDNF FAMILY RECEPTOR ALPHA-3"/>
    <property type="match status" value="1"/>
</dbReference>
<dbReference type="Ensembl" id="ENSGMOT00000003052.2">
    <property type="protein sequence ID" value="ENSGMOP00000002958.2"/>
    <property type="gene ID" value="ENSGMOG00000002813.2"/>
</dbReference>
<feature type="compositionally biased region" description="Polar residues" evidence="8">
    <location>
        <begin position="388"/>
        <end position="397"/>
    </location>
</feature>
<dbReference type="AlphaFoldDB" id="A0A8C4YXT7"/>
<evidence type="ECO:0000256" key="8">
    <source>
        <dbReference type="SAM" id="MobiDB-lite"/>
    </source>
</evidence>
<evidence type="ECO:0000313" key="10">
    <source>
        <dbReference type="Ensembl" id="ENSGMOP00000002958.2"/>
    </source>
</evidence>
<dbReference type="GO" id="GO:0043235">
    <property type="term" value="C:receptor complex"/>
    <property type="evidence" value="ECO:0007669"/>
    <property type="project" value="TreeGrafter"/>
</dbReference>
<name>A0A8C4YXT7_GADMO</name>
<reference evidence="10" key="2">
    <citation type="submission" date="2025-09" db="UniProtKB">
        <authorList>
            <consortium name="Ensembl"/>
        </authorList>
    </citation>
    <scope>IDENTIFICATION</scope>
</reference>
<feature type="domain" description="GDNF/GAS1" evidence="9">
    <location>
        <begin position="154"/>
        <end position="235"/>
    </location>
</feature>
<evidence type="ECO:0000256" key="2">
    <source>
        <dbReference type="ARBA" id="ARBA00005961"/>
    </source>
</evidence>
<dbReference type="Proteomes" id="UP000694546">
    <property type="component" value="Chromosome 7"/>
</dbReference>
<keyword evidence="7" id="KW-0325">Glycoprotein</keyword>
<dbReference type="GeneTree" id="ENSGT00940000165282"/>
<accession>A0A8C4YXT7</accession>
<dbReference type="Gene3D" id="1.10.220.110">
    <property type="entry name" value="GDNF binding domain"/>
    <property type="match status" value="1"/>
</dbReference>
<evidence type="ECO:0000256" key="6">
    <source>
        <dbReference type="ARBA" id="ARBA00023170"/>
    </source>
</evidence>
<evidence type="ECO:0000256" key="7">
    <source>
        <dbReference type="ARBA" id="ARBA00023180"/>
    </source>
</evidence>
<feature type="compositionally biased region" description="Pro residues" evidence="8">
    <location>
        <begin position="368"/>
        <end position="383"/>
    </location>
</feature>
<evidence type="ECO:0000259" key="9">
    <source>
        <dbReference type="SMART" id="SM00907"/>
    </source>
</evidence>
<feature type="compositionally biased region" description="Basic and acidic residues" evidence="8">
    <location>
        <begin position="399"/>
        <end position="410"/>
    </location>
</feature>
<comment type="similarity">
    <text evidence="2">Belongs to the GDNFR family.</text>
</comment>
<keyword evidence="11" id="KW-1185">Reference proteome</keyword>
<evidence type="ECO:0000256" key="3">
    <source>
        <dbReference type="ARBA" id="ARBA00022475"/>
    </source>
</evidence>
<dbReference type="InterPro" id="IPR003438">
    <property type="entry name" value="GDNF_rcpt"/>
</dbReference>
<evidence type="ECO:0000256" key="1">
    <source>
        <dbReference type="ARBA" id="ARBA00004236"/>
    </source>
</evidence>
<reference evidence="10" key="1">
    <citation type="submission" date="2025-08" db="UniProtKB">
        <authorList>
            <consortium name="Ensembl"/>
        </authorList>
    </citation>
    <scope>IDENTIFICATION</scope>
</reference>
<feature type="domain" description="GDNF/GAS1" evidence="9">
    <location>
        <begin position="33"/>
        <end position="113"/>
    </location>
</feature>
<keyword evidence="5" id="KW-0472">Membrane</keyword>
<feature type="domain" description="GDNF/GAS1" evidence="9">
    <location>
        <begin position="253"/>
        <end position="347"/>
    </location>
</feature>